<accession>A0ABV8JG38</accession>
<evidence type="ECO:0000313" key="1">
    <source>
        <dbReference type="EMBL" id="MFC4076735.1"/>
    </source>
</evidence>
<keyword evidence="2" id="KW-1185">Reference proteome</keyword>
<name>A0ABV8JG38_9BACL</name>
<protein>
    <submittedName>
        <fullName evidence="1">Sporulation protein YqfC</fullName>
    </submittedName>
</protein>
<reference evidence="2" key="1">
    <citation type="journal article" date="2019" name="Int. J. Syst. Evol. Microbiol.">
        <title>The Global Catalogue of Microorganisms (GCM) 10K type strain sequencing project: providing services to taxonomists for standard genome sequencing and annotation.</title>
        <authorList>
            <consortium name="The Broad Institute Genomics Platform"/>
            <consortium name="The Broad Institute Genome Sequencing Center for Infectious Disease"/>
            <person name="Wu L."/>
            <person name="Ma J."/>
        </authorList>
    </citation>
    <scope>NUCLEOTIDE SEQUENCE [LARGE SCALE GENOMIC DNA]</scope>
    <source>
        <strain evidence="2">IBRC-M 10813</strain>
    </source>
</reference>
<dbReference type="Proteomes" id="UP001595843">
    <property type="component" value="Unassembled WGS sequence"/>
</dbReference>
<dbReference type="EMBL" id="JBHSAP010000009">
    <property type="protein sequence ID" value="MFC4076735.1"/>
    <property type="molecule type" value="Genomic_DNA"/>
</dbReference>
<dbReference type="RefSeq" id="WP_380703941.1">
    <property type="nucleotide sequence ID" value="NZ_JBHSAP010000009.1"/>
</dbReference>
<proteinExistence type="predicted"/>
<dbReference type="NCBIfam" id="TIGR02856">
    <property type="entry name" value="spore_yqfC"/>
    <property type="match status" value="1"/>
</dbReference>
<dbReference type="Gene3D" id="2.60.40.2000">
    <property type="match status" value="1"/>
</dbReference>
<dbReference type="InterPro" id="IPR022477">
    <property type="entry name" value="Spore_YqfC"/>
</dbReference>
<dbReference type="Pfam" id="PF07873">
    <property type="entry name" value="YabP"/>
    <property type="match status" value="1"/>
</dbReference>
<comment type="caution">
    <text evidence="1">The sequence shown here is derived from an EMBL/GenBank/DDBJ whole genome shotgun (WGS) entry which is preliminary data.</text>
</comment>
<organism evidence="1 2">
    <name type="scientific">Salinithrix halophila</name>
    <dbReference type="NCBI Taxonomy" id="1485204"/>
    <lineage>
        <taxon>Bacteria</taxon>
        <taxon>Bacillati</taxon>
        <taxon>Bacillota</taxon>
        <taxon>Bacilli</taxon>
        <taxon>Bacillales</taxon>
        <taxon>Thermoactinomycetaceae</taxon>
        <taxon>Salinithrix</taxon>
    </lineage>
</organism>
<dbReference type="InterPro" id="IPR038705">
    <property type="entry name" value="YabP_sf"/>
</dbReference>
<dbReference type="InterPro" id="IPR022476">
    <property type="entry name" value="Spore_YabP/YqfC"/>
</dbReference>
<gene>
    <name evidence="1" type="primary">yqfC</name>
    <name evidence="1" type="ORF">ACFOUO_07925</name>
</gene>
<evidence type="ECO:0000313" key="2">
    <source>
        <dbReference type="Proteomes" id="UP001595843"/>
    </source>
</evidence>
<sequence length="92" mass="10430">MRNIGNRVRKIASDWLDIPRDVAANVPRILIVGPYRVHVENHQGVEMFSETEIRMRTSQGTLRIAGNKLVIQAIYPGEIWIGGTVSEVKYLD</sequence>